<protein>
    <submittedName>
        <fullName evidence="3">Looped-hinge helix DNA binding domain, AbrB family</fullName>
    </submittedName>
</protein>
<reference evidence="3 4" key="1">
    <citation type="submission" date="2015-09" db="EMBL/GenBank/DDBJ databases">
        <authorList>
            <consortium name="Pathogen Informatics"/>
        </authorList>
    </citation>
    <scope>NUCLEOTIDE SEQUENCE [LARGE SCALE GENOMIC DNA]</scope>
    <source>
        <strain evidence="3 4">2789STDY5834856</strain>
    </source>
</reference>
<dbReference type="InterPro" id="IPR007159">
    <property type="entry name" value="SpoVT-AbrB_dom"/>
</dbReference>
<dbReference type="Proteomes" id="UP000095594">
    <property type="component" value="Unassembled WGS sequence"/>
</dbReference>
<dbReference type="OrthoDB" id="9812495at2"/>
<dbReference type="CDD" id="cd00093">
    <property type="entry name" value="HTH_XRE"/>
    <property type="match status" value="1"/>
</dbReference>
<dbReference type="RefSeq" id="WP_055267179.1">
    <property type="nucleotide sequence ID" value="NZ_JBCPCO010000101.1"/>
</dbReference>
<gene>
    <name evidence="3" type="ORF">ERS852471_02585</name>
</gene>
<dbReference type="NCBIfam" id="TIGR01439">
    <property type="entry name" value="lp_hng_hel_AbrB"/>
    <property type="match status" value="1"/>
</dbReference>
<sequence>MINENLRKLRIYNKYTQEDIAEKLGVSRQSVAKWENGESIPDINKCMELAKLYDVTLDDLVATIINKESKLVTPKGKFMFGVVKVGERGQIIIPKKAREVFNIKAGDRLLILGDIDFGIGIKRCEDVEEFFNQMISSQVIEED</sequence>
<feature type="domain" description="HTH cro/C1-type" evidence="2">
    <location>
        <begin position="6"/>
        <end position="60"/>
    </location>
</feature>
<dbReference type="SMART" id="SM00530">
    <property type="entry name" value="HTH_XRE"/>
    <property type="match status" value="1"/>
</dbReference>
<dbReference type="GO" id="GO:0003677">
    <property type="term" value="F:DNA binding"/>
    <property type="evidence" value="ECO:0007669"/>
    <property type="project" value="UniProtKB-KW"/>
</dbReference>
<dbReference type="AlphaFoldDB" id="A0A174J265"/>
<dbReference type="PROSITE" id="PS50943">
    <property type="entry name" value="HTH_CROC1"/>
    <property type="match status" value="1"/>
</dbReference>
<dbReference type="EMBL" id="CYZX01000019">
    <property type="protein sequence ID" value="CUO91200.1"/>
    <property type="molecule type" value="Genomic_DNA"/>
</dbReference>
<dbReference type="SUPFAM" id="SSF47413">
    <property type="entry name" value="lambda repressor-like DNA-binding domains"/>
    <property type="match status" value="1"/>
</dbReference>
<evidence type="ECO:0000313" key="3">
    <source>
        <dbReference type="EMBL" id="CUO91200.1"/>
    </source>
</evidence>
<dbReference type="Gene3D" id="1.10.260.40">
    <property type="entry name" value="lambda repressor-like DNA-binding domains"/>
    <property type="match status" value="1"/>
</dbReference>
<evidence type="ECO:0000313" key="4">
    <source>
        <dbReference type="Proteomes" id="UP000095594"/>
    </source>
</evidence>
<dbReference type="Pfam" id="PF04014">
    <property type="entry name" value="MazE_antitoxin"/>
    <property type="match status" value="1"/>
</dbReference>
<dbReference type="SUPFAM" id="SSF89447">
    <property type="entry name" value="AbrB/MazE/MraZ-like"/>
    <property type="match status" value="1"/>
</dbReference>
<proteinExistence type="predicted"/>
<dbReference type="InterPro" id="IPR037914">
    <property type="entry name" value="SpoVT-AbrB_sf"/>
</dbReference>
<dbReference type="PANTHER" id="PTHR46558:SF4">
    <property type="entry name" value="DNA-BIDING PHAGE PROTEIN"/>
    <property type="match status" value="1"/>
</dbReference>
<organism evidence="3 4">
    <name type="scientific">Clostridium disporicum</name>
    <dbReference type="NCBI Taxonomy" id="84024"/>
    <lineage>
        <taxon>Bacteria</taxon>
        <taxon>Bacillati</taxon>
        <taxon>Bacillota</taxon>
        <taxon>Clostridia</taxon>
        <taxon>Eubacteriales</taxon>
        <taxon>Clostridiaceae</taxon>
        <taxon>Clostridium</taxon>
    </lineage>
</organism>
<evidence type="ECO:0000256" key="1">
    <source>
        <dbReference type="ARBA" id="ARBA00023125"/>
    </source>
</evidence>
<dbReference type="InterPro" id="IPR010982">
    <property type="entry name" value="Lambda_DNA-bd_dom_sf"/>
</dbReference>
<keyword evidence="1" id="KW-0238">DNA-binding</keyword>
<dbReference type="InterPro" id="IPR001387">
    <property type="entry name" value="Cro/C1-type_HTH"/>
</dbReference>
<dbReference type="SMART" id="SM00966">
    <property type="entry name" value="SpoVT_AbrB"/>
    <property type="match status" value="1"/>
</dbReference>
<dbReference type="Pfam" id="PF01381">
    <property type="entry name" value="HTH_3"/>
    <property type="match status" value="1"/>
</dbReference>
<evidence type="ECO:0000259" key="2">
    <source>
        <dbReference type="PROSITE" id="PS50943"/>
    </source>
</evidence>
<dbReference type="Gene3D" id="2.10.260.10">
    <property type="match status" value="1"/>
</dbReference>
<accession>A0A174J265</accession>
<dbReference type="PANTHER" id="PTHR46558">
    <property type="entry name" value="TRACRIPTIONAL REGULATORY PROTEIN-RELATED-RELATED"/>
    <property type="match status" value="1"/>
</dbReference>
<name>A0A174J265_9CLOT</name>